<dbReference type="InterPro" id="IPR036864">
    <property type="entry name" value="Zn2-C6_fun-type_DNA-bd_sf"/>
</dbReference>
<proteinExistence type="predicted"/>
<dbReference type="GO" id="GO:0006351">
    <property type="term" value="P:DNA-templated transcription"/>
    <property type="evidence" value="ECO:0007669"/>
    <property type="project" value="InterPro"/>
</dbReference>
<dbReference type="SMART" id="SM00066">
    <property type="entry name" value="GAL4"/>
    <property type="match status" value="1"/>
</dbReference>
<dbReference type="SMART" id="SM00906">
    <property type="entry name" value="Fungal_trans"/>
    <property type="match status" value="1"/>
</dbReference>
<accession>A0A2T3AEM8</accession>
<evidence type="ECO:0000256" key="3">
    <source>
        <dbReference type="ARBA" id="ARBA00023242"/>
    </source>
</evidence>
<feature type="compositionally biased region" description="Acidic residues" evidence="4">
    <location>
        <begin position="152"/>
        <end position="165"/>
    </location>
</feature>
<dbReference type="EMBL" id="KZ678401">
    <property type="protein sequence ID" value="PSR94192.1"/>
    <property type="molecule type" value="Genomic_DNA"/>
</dbReference>
<dbReference type="PROSITE" id="PS00463">
    <property type="entry name" value="ZN2_CY6_FUNGAL_1"/>
    <property type="match status" value="1"/>
</dbReference>
<dbReference type="InterPro" id="IPR050613">
    <property type="entry name" value="Sec_Metabolite_Reg"/>
</dbReference>
<dbReference type="Pfam" id="PF00172">
    <property type="entry name" value="Zn_clus"/>
    <property type="match status" value="1"/>
</dbReference>
<dbReference type="PROSITE" id="PS50048">
    <property type="entry name" value="ZN2_CY6_FUNGAL_2"/>
    <property type="match status" value="1"/>
</dbReference>
<feature type="region of interest" description="Disordered" evidence="4">
    <location>
        <begin position="635"/>
        <end position="731"/>
    </location>
</feature>
<dbReference type="STRING" id="2025994.A0A2T3AEM8"/>
<keyword evidence="2" id="KW-0479">Metal-binding</keyword>
<dbReference type="Gene3D" id="4.10.240.10">
    <property type="entry name" value="Zn(2)-C6 fungal-type DNA-binding domain"/>
    <property type="match status" value="1"/>
</dbReference>
<feature type="region of interest" description="Disordered" evidence="4">
    <location>
        <begin position="450"/>
        <end position="472"/>
    </location>
</feature>
<dbReference type="Pfam" id="PF04082">
    <property type="entry name" value="Fungal_trans"/>
    <property type="match status" value="1"/>
</dbReference>
<keyword evidence="3" id="KW-0539">Nucleus</keyword>
<feature type="region of interest" description="Disordered" evidence="4">
    <location>
        <begin position="761"/>
        <end position="792"/>
    </location>
</feature>
<keyword evidence="7" id="KW-1185">Reference proteome</keyword>
<dbReference type="InterPro" id="IPR001138">
    <property type="entry name" value="Zn2Cys6_DnaBD"/>
</dbReference>
<dbReference type="PANTHER" id="PTHR31001">
    <property type="entry name" value="UNCHARACTERIZED TRANSCRIPTIONAL REGULATORY PROTEIN"/>
    <property type="match status" value="1"/>
</dbReference>
<dbReference type="GO" id="GO:0003677">
    <property type="term" value="F:DNA binding"/>
    <property type="evidence" value="ECO:0007669"/>
    <property type="project" value="InterPro"/>
</dbReference>
<feature type="region of interest" description="Disordered" evidence="4">
    <location>
        <begin position="150"/>
        <end position="184"/>
    </location>
</feature>
<dbReference type="GO" id="GO:0005634">
    <property type="term" value="C:nucleus"/>
    <property type="evidence" value="ECO:0007669"/>
    <property type="project" value="UniProtKB-SubCell"/>
</dbReference>
<evidence type="ECO:0000256" key="4">
    <source>
        <dbReference type="SAM" id="MobiDB-lite"/>
    </source>
</evidence>
<feature type="region of interest" description="Disordered" evidence="4">
    <location>
        <begin position="93"/>
        <end position="124"/>
    </location>
</feature>
<name>A0A2T3AEM8_9PEZI</name>
<dbReference type="GO" id="GO:0000981">
    <property type="term" value="F:DNA-binding transcription factor activity, RNA polymerase II-specific"/>
    <property type="evidence" value="ECO:0007669"/>
    <property type="project" value="InterPro"/>
</dbReference>
<evidence type="ECO:0000259" key="5">
    <source>
        <dbReference type="PROSITE" id="PS50048"/>
    </source>
</evidence>
<evidence type="ECO:0000256" key="2">
    <source>
        <dbReference type="ARBA" id="ARBA00022723"/>
    </source>
</evidence>
<dbReference type="PANTHER" id="PTHR31001:SF50">
    <property type="entry name" value="ZN(II)2CYS6 TRANSCRIPTION FACTOR (EUROFUNG)"/>
    <property type="match status" value="1"/>
</dbReference>
<dbReference type="CDD" id="cd12148">
    <property type="entry name" value="fungal_TF_MHR"/>
    <property type="match status" value="1"/>
</dbReference>
<dbReference type="OrthoDB" id="435881at2759"/>
<feature type="compositionally biased region" description="Low complexity" evidence="4">
    <location>
        <begin position="170"/>
        <end position="179"/>
    </location>
</feature>
<sequence>MSAGTPQADQVHALSCVNCRQRKVKCAKVHPCPQCVRAGLDCVFPARKKDRAPRRNKNHELLNRLAKLEAIVGQVGTGSESIATTAAAGAAVAQDSPQHLPSSAPCRNPNKRCPAAEPTSRDDPAAKYVSGEFWANLSAEVEGIKAALEVPSDSEGEVDDGDGDGDGAHSSLSPSASVSQNHYHSPGNYVVSPAMLGSVHTVHITGKLQHPSPDITKKLLHVYFRNVDSLLKILHRPTIEAKFDMFMINPDENPPSPPIEALWFAMYFAAITSMRPESCIESLGQERAQLVTQYGQSVEVALARADYLNNTAIECLQALTIYDACLRSHTRSRTSWALLALVYRLAQAIGLQRDGLGSSFTPYEAEMRRRLWAQIIVLDVRAAQDRGTEPMVQEDIFNTAPPTNLNDDDFNPGTTILPAARQGPSDVIFSLCTYHCSRLYLHIHGPRSAFSKPPGDEPSGSTTPALTSTSSEEDVIGRIKALEAQFVEPALANPGHFPSAMAAAVVRLTTLITWLTIQYPLRVRQPTVKPRVSHEHMLQTAVAILDLAAYGPAGAGTGISQLEWRERFEWWQDGYVQWHALAVALVELCVQTDGLLVDRAWATVDKALALWGDKVADTRRGALWRPIRKLVRKAREKRADAQRRKLNPQQQQQQQENEKEQEQTQRQTKQRVQRDTEMSYMPYPQSPREVLARLKAEAEAGTEATQANSEDDDAQHQTYHQVRTMSASSKATKMTAATEMGPTGIPFAADFGDMSSMSPFPASSGTAINAPSSSAPAPAPTSGTTTQEVTGTPSVLTAGAPAFDLPHMLLYENAHNMWTIDFANLDSDVAMGGIGNDLLLDPALEQQTYSQPPQQQSQQGLEQEQLLVDWSVWNDFVLDANVGLEDGSTSSEGGTGR</sequence>
<evidence type="ECO:0000313" key="7">
    <source>
        <dbReference type="Proteomes" id="UP000241462"/>
    </source>
</evidence>
<evidence type="ECO:0000256" key="1">
    <source>
        <dbReference type="ARBA" id="ARBA00004123"/>
    </source>
</evidence>
<comment type="subcellular location">
    <subcellularLocation>
        <location evidence="1">Nucleus</location>
    </subcellularLocation>
</comment>
<dbReference type="AlphaFoldDB" id="A0A2T3AEM8"/>
<dbReference type="SUPFAM" id="SSF57701">
    <property type="entry name" value="Zn2/Cys6 DNA-binding domain"/>
    <property type="match status" value="1"/>
</dbReference>
<feature type="domain" description="Zn(2)-C6 fungal-type" evidence="5">
    <location>
        <begin position="15"/>
        <end position="44"/>
    </location>
</feature>
<dbReference type="InterPro" id="IPR007219">
    <property type="entry name" value="XnlR_reg_dom"/>
</dbReference>
<feature type="compositionally biased region" description="Low complexity" evidence="4">
    <location>
        <begin position="770"/>
        <end position="792"/>
    </location>
</feature>
<dbReference type="Proteomes" id="UP000241462">
    <property type="component" value="Unassembled WGS sequence"/>
</dbReference>
<reference evidence="6 7" key="1">
    <citation type="journal article" date="2018" name="Mycol. Prog.">
        <title>Coniella lustricola, a new species from submerged detritus.</title>
        <authorList>
            <person name="Raudabaugh D.B."/>
            <person name="Iturriaga T."/>
            <person name="Carver A."/>
            <person name="Mondo S."/>
            <person name="Pangilinan J."/>
            <person name="Lipzen A."/>
            <person name="He G."/>
            <person name="Amirebrahimi M."/>
            <person name="Grigoriev I.V."/>
            <person name="Miller A.N."/>
        </authorList>
    </citation>
    <scope>NUCLEOTIDE SEQUENCE [LARGE SCALE GENOMIC DNA]</scope>
    <source>
        <strain evidence="6 7">B22-T-1</strain>
    </source>
</reference>
<organism evidence="6 7">
    <name type="scientific">Coniella lustricola</name>
    <dbReference type="NCBI Taxonomy" id="2025994"/>
    <lineage>
        <taxon>Eukaryota</taxon>
        <taxon>Fungi</taxon>
        <taxon>Dikarya</taxon>
        <taxon>Ascomycota</taxon>
        <taxon>Pezizomycotina</taxon>
        <taxon>Sordariomycetes</taxon>
        <taxon>Sordariomycetidae</taxon>
        <taxon>Diaporthales</taxon>
        <taxon>Schizoparmaceae</taxon>
        <taxon>Coniella</taxon>
    </lineage>
</organism>
<feature type="compositionally biased region" description="Polar residues" evidence="4">
    <location>
        <begin position="459"/>
        <end position="470"/>
    </location>
</feature>
<dbReference type="GO" id="GO:0008270">
    <property type="term" value="F:zinc ion binding"/>
    <property type="evidence" value="ECO:0007669"/>
    <property type="project" value="InterPro"/>
</dbReference>
<dbReference type="InParanoid" id="A0A2T3AEM8"/>
<gene>
    <name evidence="6" type="ORF">BD289DRAFT_451520</name>
</gene>
<protein>
    <submittedName>
        <fullName evidence="6">Fungal-specific transcription factor domain-domain-containing protein</fullName>
    </submittedName>
</protein>
<evidence type="ECO:0000313" key="6">
    <source>
        <dbReference type="EMBL" id="PSR94192.1"/>
    </source>
</evidence>
<dbReference type="CDD" id="cd00067">
    <property type="entry name" value="GAL4"/>
    <property type="match status" value="1"/>
</dbReference>